<dbReference type="AlphaFoldDB" id="A0A8H4L2H2"/>
<comment type="caution">
    <text evidence="1">The sequence shown here is derived from an EMBL/GenBank/DDBJ whole genome shotgun (WGS) entry which is preliminary data.</text>
</comment>
<dbReference type="Proteomes" id="UP000554235">
    <property type="component" value="Unassembled WGS sequence"/>
</dbReference>
<gene>
    <name evidence="1" type="ORF">FALBO_12724</name>
</gene>
<evidence type="ECO:0000313" key="1">
    <source>
        <dbReference type="EMBL" id="KAF4460490.1"/>
    </source>
</evidence>
<proteinExistence type="predicted"/>
<accession>A0A8H4L2H2</accession>
<evidence type="ECO:0000313" key="2">
    <source>
        <dbReference type="Proteomes" id="UP000554235"/>
    </source>
</evidence>
<name>A0A8H4L2H2_9HYPO</name>
<dbReference type="EMBL" id="JAADYS010001928">
    <property type="protein sequence ID" value="KAF4460490.1"/>
    <property type="molecule type" value="Genomic_DNA"/>
</dbReference>
<protein>
    <submittedName>
        <fullName evidence="1">F-box domain cyclin</fullName>
    </submittedName>
</protein>
<keyword evidence="2" id="KW-1185">Reference proteome</keyword>
<sequence length="480" mass="53602">MASLSDCPNEIQLHILRDLVPTTWNNIPASLHSICHVSKRFYSLAQPLLYSDVHLTWEGEDAEDPRIPLLLRTLLERPSLGNYVEHLSLEGDDALALFAPDDWVPCIDMAAVDMNKVLKFIKSTRISSKDANMWRTAVTEPFLDGAVATLLALLPDLKTLFMGPSFAAQMGVTNWMFHSALSPERALNPNQLPTFGQLRSVTVQNETYEMCEHAYWGCRSLPFFYLPEIERLSLAIHIGCYWSPSPPSPSKLTSLELHRLCPPELVKLLSITTGLKKLSWTCCCYPTDDPVMDDSFDFIDLDNVSEALSKVSGTLEELVFKIDYGTHESSAFEMDADNIDITGSLRGLLTLVHLKKLQVPWVWLMDWSSTSERLSDNFVPESVETLIITLDITAQTVWLSDELLIFEWMAGFLEGQQGFANLHIVILESNGILDNAWGTGEEMDLGLIADEAGIIFLMDPDASEIELAEAELAEAARACS</sequence>
<reference evidence="1 2" key="1">
    <citation type="submission" date="2020-01" db="EMBL/GenBank/DDBJ databases">
        <title>Identification and distribution of gene clusters putatively required for synthesis of sphingolipid metabolism inhibitors in phylogenetically diverse species of the filamentous fungus Fusarium.</title>
        <authorList>
            <person name="Kim H.-S."/>
            <person name="Busman M."/>
            <person name="Brown D.W."/>
            <person name="Divon H."/>
            <person name="Uhlig S."/>
            <person name="Proctor R.H."/>
        </authorList>
    </citation>
    <scope>NUCLEOTIDE SEQUENCE [LARGE SCALE GENOMIC DNA]</scope>
    <source>
        <strain evidence="1 2">NRRL 20459</strain>
    </source>
</reference>
<dbReference type="OrthoDB" id="4191831at2759"/>
<organism evidence="1 2">
    <name type="scientific">Fusarium albosuccineum</name>
    <dbReference type="NCBI Taxonomy" id="1237068"/>
    <lineage>
        <taxon>Eukaryota</taxon>
        <taxon>Fungi</taxon>
        <taxon>Dikarya</taxon>
        <taxon>Ascomycota</taxon>
        <taxon>Pezizomycotina</taxon>
        <taxon>Sordariomycetes</taxon>
        <taxon>Hypocreomycetidae</taxon>
        <taxon>Hypocreales</taxon>
        <taxon>Nectriaceae</taxon>
        <taxon>Fusarium</taxon>
        <taxon>Fusarium decemcellulare species complex</taxon>
    </lineage>
</organism>